<feature type="region of interest" description="Disordered" evidence="1">
    <location>
        <begin position="1"/>
        <end position="94"/>
    </location>
</feature>
<keyword evidence="3" id="KW-1185">Reference proteome</keyword>
<dbReference type="Proteomes" id="UP000651452">
    <property type="component" value="Unassembled WGS sequence"/>
</dbReference>
<dbReference type="EMBL" id="RZGK01000013">
    <property type="protein sequence ID" value="KAF9694485.1"/>
    <property type="molecule type" value="Genomic_DNA"/>
</dbReference>
<name>A0A8H7IXE7_9PLEO</name>
<comment type="caution">
    <text evidence="2">The sequence shown here is derived from an EMBL/GenBank/DDBJ whole genome shotgun (WGS) entry which is preliminary data.</text>
</comment>
<organism evidence="2 3">
    <name type="scientific">Ascochyta lentis</name>
    <dbReference type="NCBI Taxonomy" id="205686"/>
    <lineage>
        <taxon>Eukaryota</taxon>
        <taxon>Fungi</taxon>
        <taxon>Dikarya</taxon>
        <taxon>Ascomycota</taxon>
        <taxon>Pezizomycotina</taxon>
        <taxon>Dothideomycetes</taxon>
        <taxon>Pleosporomycetidae</taxon>
        <taxon>Pleosporales</taxon>
        <taxon>Pleosporineae</taxon>
        <taxon>Didymellaceae</taxon>
        <taxon>Ascochyta</taxon>
    </lineage>
</organism>
<reference evidence="2" key="1">
    <citation type="submission" date="2018-12" db="EMBL/GenBank/DDBJ databases">
        <authorList>
            <person name="Syme R.A."/>
            <person name="Farfan-Caceres L."/>
            <person name="Lichtenzveig J."/>
        </authorList>
    </citation>
    <scope>NUCLEOTIDE SEQUENCE</scope>
    <source>
        <strain evidence="2">Al4</strain>
    </source>
</reference>
<accession>A0A8H7IXE7</accession>
<gene>
    <name evidence="2" type="ORF">EKO04_007462</name>
</gene>
<evidence type="ECO:0000256" key="1">
    <source>
        <dbReference type="SAM" id="MobiDB-lite"/>
    </source>
</evidence>
<evidence type="ECO:0000313" key="2">
    <source>
        <dbReference type="EMBL" id="KAF9694485.1"/>
    </source>
</evidence>
<dbReference type="AlphaFoldDB" id="A0A8H7IXE7"/>
<proteinExistence type="predicted"/>
<dbReference type="OrthoDB" id="3786697at2759"/>
<evidence type="ECO:0000313" key="3">
    <source>
        <dbReference type="Proteomes" id="UP000651452"/>
    </source>
</evidence>
<reference evidence="2" key="2">
    <citation type="submission" date="2020-09" db="EMBL/GenBank/DDBJ databases">
        <title>Reference genome assembly for Australian Ascochyta lentis isolate Al4.</title>
        <authorList>
            <person name="Lee R.C."/>
            <person name="Farfan-Caceres L.M."/>
            <person name="Debler J.W."/>
            <person name="Williams A.H."/>
            <person name="Henares B.M."/>
        </authorList>
    </citation>
    <scope>NUCLEOTIDE SEQUENCE</scope>
    <source>
        <strain evidence="2">Al4</strain>
    </source>
</reference>
<sequence length="270" mass="30444">MLQPPRSPNETPSTPPAQPLRRSARATRRLSPTTRTPTPPPLWTPAPRRNFHRRGAIDGLSSYTNDTRRHGMILEDSENPITLEPNDDTLPAYSTTPSTLFRCVTTASTPALPNHEPTSRDQELRELQRQWTIRRRTQPFCPPTERTAFRPPLSSAYDLPPPYAPRDPYPLFKPASKRPSIWARVVLYPFVPEGALLDKAAFATDRLAKTVVGGVKKGVEEVGRKAKAVPWQIESKRAKRKIRWLEGRGFVDREGVEWGVYAGACHVGER</sequence>
<protein>
    <submittedName>
        <fullName evidence="2">Uncharacterized protein</fullName>
    </submittedName>
</protein>